<dbReference type="Pfam" id="PF13855">
    <property type="entry name" value="LRR_8"/>
    <property type="match status" value="2"/>
</dbReference>
<dbReference type="Gene3D" id="3.80.10.10">
    <property type="entry name" value="Ribonuclease Inhibitor"/>
    <property type="match status" value="2"/>
</dbReference>
<dbReference type="AlphaFoldDB" id="A0A0K0DZH6"/>
<evidence type="ECO:0000313" key="3">
    <source>
        <dbReference type="Proteomes" id="UP000035681"/>
    </source>
</evidence>
<evidence type="ECO:0000313" key="5">
    <source>
        <dbReference type="WBParaSite" id="TCONS_00014185.p1"/>
    </source>
</evidence>
<dbReference type="Proteomes" id="UP000035681">
    <property type="component" value="Unplaced"/>
</dbReference>
<dbReference type="SMART" id="SM00369">
    <property type="entry name" value="LRR_TYP"/>
    <property type="match status" value="6"/>
</dbReference>
<accession>A0A0K0DZH6</accession>
<name>A0A0K0DZH6_STRER</name>
<keyword evidence="3" id="KW-1185">Reference proteome</keyword>
<organism evidence="4">
    <name type="scientific">Strongyloides stercoralis</name>
    <name type="common">Threadworm</name>
    <dbReference type="NCBI Taxonomy" id="6248"/>
    <lineage>
        <taxon>Eukaryota</taxon>
        <taxon>Metazoa</taxon>
        <taxon>Ecdysozoa</taxon>
        <taxon>Nematoda</taxon>
        <taxon>Chromadorea</taxon>
        <taxon>Rhabditida</taxon>
        <taxon>Tylenchina</taxon>
        <taxon>Panagrolaimomorpha</taxon>
        <taxon>Strongyloidoidea</taxon>
        <taxon>Strongyloididae</taxon>
        <taxon>Strongyloides</taxon>
    </lineage>
</organism>
<dbReference type="InterPro" id="IPR032675">
    <property type="entry name" value="LRR_dom_sf"/>
</dbReference>
<dbReference type="SUPFAM" id="SSF52058">
    <property type="entry name" value="L domain-like"/>
    <property type="match status" value="1"/>
</dbReference>
<evidence type="ECO:0000313" key="4">
    <source>
        <dbReference type="WBParaSite" id="SSTP_0000263800.1"/>
    </source>
</evidence>
<sequence>MEFVESLLGNTTNQSSLSIKYFTADLSERQLTDFDENTIKCIHPDLTVECIEALNLSRNLFEIIPLNVFKFKHLQKLEVCELSLNTIPEQITNLQNLRHLDVRNNLIRSIPKYLSKIKTLEEINFSGNELTQFPEVFFYLPNLSSLNLGENKIPVIPQTIYQIKKLKILYLGGNLLKHLPDTIGLLRQLTCLVVCDNQLSTVPQSIASLRNLKRLSLHNNLIRTLPPQILNLTSLESLSLRNNPLVRKFVDNLMLTPPSLKELAARSVRKDINMKIAEDILPCDLIKYLNTAHECLNPHCTGVYFETCFENIKFVDFCGMYKVPFLQYLCSPSCGCGCSDNGPHVCRNRLTDARMKKVLLG</sequence>
<dbReference type="PROSITE" id="PS51450">
    <property type="entry name" value="LRR"/>
    <property type="match status" value="3"/>
</dbReference>
<keyword evidence="1" id="KW-0433">Leucine-rich repeat</keyword>
<dbReference type="PANTHER" id="PTHR48051:SF46">
    <property type="entry name" value="LEUCINE RICH REPEAT-CONTAINING DOMAIN PROTEIN"/>
    <property type="match status" value="1"/>
</dbReference>
<dbReference type="InterPro" id="IPR050216">
    <property type="entry name" value="LRR_domain-containing"/>
</dbReference>
<protein>
    <submittedName>
        <fullName evidence="4 5">Leucine-rich repeat-containing protein 58</fullName>
    </submittedName>
</protein>
<dbReference type="GO" id="GO:0005737">
    <property type="term" value="C:cytoplasm"/>
    <property type="evidence" value="ECO:0007669"/>
    <property type="project" value="TreeGrafter"/>
</dbReference>
<evidence type="ECO:0000256" key="1">
    <source>
        <dbReference type="ARBA" id="ARBA00022614"/>
    </source>
</evidence>
<dbReference type="PANTHER" id="PTHR48051">
    <property type="match status" value="1"/>
</dbReference>
<dbReference type="InterPro" id="IPR001611">
    <property type="entry name" value="Leu-rich_rpt"/>
</dbReference>
<dbReference type="WBParaSite" id="SSTP_0000263800.1">
    <property type="protein sequence ID" value="SSTP_0000263800.1"/>
    <property type="gene ID" value="SSTP_0000263800"/>
</dbReference>
<evidence type="ECO:0000256" key="2">
    <source>
        <dbReference type="ARBA" id="ARBA00022737"/>
    </source>
</evidence>
<reference evidence="4" key="1">
    <citation type="submission" date="2015-08" db="UniProtKB">
        <authorList>
            <consortium name="WormBaseParasite"/>
        </authorList>
    </citation>
    <scope>IDENTIFICATION</scope>
</reference>
<keyword evidence="2" id="KW-0677">Repeat</keyword>
<dbReference type="WBParaSite" id="TCONS_00014185.p1">
    <property type="protein sequence ID" value="TCONS_00014185.p1"/>
    <property type="gene ID" value="XLOC_009394"/>
</dbReference>
<dbReference type="SMART" id="SM00364">
    <property type="entry name" value="LRR_BAC"/>
    <property type="match status" value="5"/>
</dbReference>
<dbReference type="InterPro" id="IPR003591">
    <property type="entry name" value="Leu-rich_rpt_typical-subtyp"/>
</dbReference>
<proteinExistence type="predicted"/>
<dbReference type="STRING" id="6248.A0A0K0DZH6"/>
<dbReference type="Pfam" id="PF00560">
    <property type="entry name" value="LRR_1"/>
    <property type="match status" value="1"/>
</dbReference>